<keyword evidence="3" id="KW-1185">Reference proteome</keyword>
<name>A0A0D0AU46_9AGAM</name>
<dbReference type="EMBL" id="KN835426">
    <property type="protein sequence ID" value="KIK37847.1"/>
    <property type="molecule type" value="Genomic_DNA"/>
</dbReference>
<dbReference type="HOGENOM" id="CLU_1310822_0_0_1"/>
<dbReference type="InParanoid" id="A0A0D0AU46"/>
<organism evidence="2 3">
    <name type="scientific">Suillus luteus UH-Slu-Lm8-n1</name>
    <dbReference type="NCBI Taxonomy" id="930992"/>
    <lineage>
        <taxon>Eukaryota</taxon>
        <taxon>Fungi</taxon>
        <taxon>Dikarya</taxon>
        <taxon>Basidiomycota</taxon>
        <taxon>Agaricomycotina</taxon>
        <taxon>Agaricomycetes</taxon>
        <taxon>Agaricomycetidae</taxon>
        <taxon>Boletales</taxon>
        <taxon>Suillineae</taxon>
        <taxon>Suillaceae</taxon>
        <taxon>Suillus</taxon>
    </lineage>
</organism>
<evidence type="ECO:0000313" key="3">
    <source>
        <dbReference type="Proteomes" id="UP000054485"/>
    </source>
</evidence>
<dbReference type="Proteomes" id="UP000054485">
    <property type="component" value="Unassembled WGS sequence"/>
</dbReference>
<evidence type="ECO:0000256" key="1">
    <source>
        <dbReference type="SAM" id="MobiDB-lite"/>
    </source>
</evidence>
<dbReference type="OrthoDB" id="2686705at2759"/>
<reference evidence="2 3" key="1">
    <citation type="submission" date="2014-04" db="EMBL/GenBank/DDBJ databases">
        <authorList>
            <consortium name="DOE Joint Genome Institute"/>
            <person name="Kuo A."/>
            <person name="Ruytinx J."/>
            <person name="Rineau F."/>
            <person name="Colpaert J."/>
            <person name="Kohler A."/>
            <person name="Nagy L.G."/>
            <person name="Floudas D."/>
            <person name="Copeland A."/>
            <person name="Barry K.W."/>
            <person name="Cichocki N."/>
            <person name="Veneault-Fourrey C."/>
            <person name="LaButti K."/>
            <person name="Lindquist E.A."/>
            <person name="Lipzen A."/>
            <person name="Lundell T."/>
            <person name="Morin E."/>
            <person name="Murat C."/>
            <person name="Sun H."/>
            <person name="Tunlid A."/>
            <person name="Henrissat B."/>
            <person name="Grigoriev I.V."/>
            <person name="Hibbett D.S."/>
            <person name="Martin F."/>
            <person name="Nordberg H.P."/>
            <person name="Cantor M.N."/>
            <person name="Hua S.X."/>
        </authorList>
    </citation>
    <scope>NUCLEOTIDE SEQUENCE [LARGE SCALE GENOMIC DNA]</scope>
    <source>
        <strain evidence="2 3">UH-Slu-Lm8-n1</strain>
    </source>
</reference>
<protein>
    <submittedName>
        <fullName evidence="2">Uncharacterized protein</fullName>
    </submittedName>
</protein>
<dbReference type="AlphaFoldDB" id="A0A0D0AU46"/>
<sequence>MSSDADTDTSIDSRSSDFNDGAEAILKNTTSETRTAGKGVHCSRSATPQSHKDSCPGPGQSHGQGGPVYSCGCYAYNLEHFTDRYQMGRGEDGELCLKQKRSQYDWYNAMNSVDQDITNGEKAFQKHTKHTRRFKYLANKVKDMEEAMSRLEAAIGRQCTILKEVCEAKLSENGADLGVLWRAS</sequence>
<gene>
    <name evidence="2" type="ORF">CY34DRAFT_108927</name>
</gene>
<evidence type="ECO:0000313" key="2">
    <source>
        <dbReference type="EMBL" id="KIK37847.1"/>
    </source>
</evidence>
<feature type="region of interest" description="Disordered" evidence="1">
    <location>
        <begin position="1"/>
        <end position="62"/>
    </location>
</feature>
<proteinExistence type="predicted"/>
<reference evidence="3" key="2">
    <citation type="submission" date="2015-01" db="EMBL/GenBank/DDBJ databases">
        <title>Evolutionary Origins and Diversification of the Mycorrhizal Mutualists.</title>
        <authorList>
            <consortium name="DOE Joint Genome Institute"/>
            <consortium name="Mycorrhizal Genomics Consortium"/>
            <person name="Kohler A."/>
            <person name="Kuo A."/>
            <person name="Nagy L.G."/>
            <person name="Floudas D."/>
            <person name="Copeland A."/>
            <person name="Barry K.W."/>
            <person name="Cichocki N."/>
            <person name="Veneault-Fourrey C."/>
            <person name="LaButti K."/>
            <person name="Lindquist E.A."/>
            <person name="Lipzen A."/>
            <person name="Lundell T."/>
            <person name="Morin E."/>
            <person name="Murat C."/>
            <person name="Riley R."/>
            <person name="Ohm R."/>
            <person name="Sun H."/>
            <person name="Tunlid A."/>
            <person name="Henrissat B."/>
            <person name="Grigoriev I.V."/>
            <person name="Hibbett D.S."/>
            <person name="Martin F."/>
        </authorList>
    </citation>
    <scope>NUCLEOTIDE SEQUENCE [LARGE SCALE GENOMIC DNA]</scope>
    <source>
        <strain evidence="3">UH-Slu-Lm8-n1</strain>
    </source>
</reference>
<accession>A0A0D0AU46</accession>